<protein>
    <submittedName>
        <fullName evidence="3">Uncharacterized protein</fullName>
    </submittedName>
</protein>
<proteinExistence type="predicted"/>
<dbReference type="AlphaFoldDB" id="A0A914I874"/>
<evidence type="ECO:0000256" key="1">
    <source>
        <dbReference type="SAM" id="MobiDB-lite"/>
    </source>
</evidence>
<name>A0A914I874_GLORO</name>
<organism evidence="2 3">
    <name type="scientific">Globodera rostochiensis</name>
    <name type="common">Golden nematode worm</name>
    <name type="synonym">Heterodera rostochiensis</name>
    <dbReference type="NCBI Taxonomy" id="31243"/>
    <lineage>
        <taxon>Eukaryota</taxon>
        <taxon>Metazoa</taxon>
        <taxon>Ecdysozoa</taxon>
        <taxon>Nematoda</taxon>
        <taxon>Chromadorea</taxon>
        <taxon>Rhabditida</taxon>
        <taxon>Tylenchina</taxon>
        <taxon>Tylenchomorpha</taxon>
        <taxon>Tylenchoidea</taxon>
        <taxon>Heteroderidae</taxon>
        <taxon>Heteroderinae</taxon>
        <taxon>Globodera</taxon>
    </lineage>
</organism>
<dbReference type="Proteomes" id="UP000887572">
    <property type="component" value="Unplaced"/>
</dbReference>
<feature type="compositionally biased region" description="Low complexity" evidence="1">
    <location>
        <begin position="82"/>
        <end position="91"/>
    </location>
</feature>
<feature type="compositionally biased region" description="Low complexity" evidence="1">
    <location>
        <begin position="178"/>
        <end position="187"/>
    </location>
</feature>
<feature type="compositionally biased region" description="Basic and acidic residues" evidence="1">
    <location>
        <begin position="52"/>
        <end position="70"/>
    </location>
</feature>
<feature type="region of interest" description="Disordered" evidence="1">
    <location>
        <begin position="18"/>
        <end position="104"/>
    </location>
</feature>
<evidence type="ECO:0000313" key="3">
    <source>
        <dbReference type="WBParaSite" id="Gr19_v10_g7813.t1"/>
    </source>
</evidence>
<evidence type="ECO:0000313" key="2">
    <source>
        <dbReference type="Proteomes" id="UP000887572"/>
    </source>
</evidence>
<feature type="region of interest" description="Disordered" evidence="1">
    <location>
        <begin position="156"/>
        <end position="206"/>
    </location>
</feature>
<feature type="compositionally biased region" description="Basic and acidic residues" evidence="1">
    <location>
        <begin position="18"/>
        <end position="44"/>
    </location>
</feature>
<reference evidence="3" key="1">
    <citation type="submission" date="2022-11" db="UniProtKB">
        <authorList>
            <consortium name="WormBaseParasite"/>
        </authorList>
    </citation>
    <scope>IDENTIFICATION</scope>
</reference>
<dbReference type="WBParaSite" id="Gr19_v10_g7813.t1">
    <property type="protein sequence ID" value="Gr19_v10_g7813.t1"/>
    <property type="gene ID" value="Gr19_v10_g7813"/>
</dbReference>
<keyword evidence="2" id="KW-1185">Reference proteome</keyword>
<sequence>MDAGKLLLMANLIEDRTMANGKGEDEGTDNAAERAHQSVKEMGHNHSAHIFLTEKRNDHKGPPSRLDKGLPPHCSVQPQPLPSTSTDSSRPSPDDHHQQQSARHVQRIALRVQLLQQGYDLDQHQQQLSPFPNSHAKALRPSLTFLNNWLHLSHQPKMAGGEGTSDGGSPAETPPSSSPFLSSVSSAVGGGGREANKVRGVQTERQSLSDISQELLAQIIRLFPFSSPSPNSQRRCPSRPSLLLFRAKSTSFVHQLKKQQNGAVRPPVPPGTFSASGDCRPISLKNIARPKAPKESAERTAAQFTIVWGRKNEADGPRGYEIREGRSSEQIVQRVAAFV</sequence>
<accession>A0A914I874</accession>